<dbReference type="PANTHER" id="PTHR34599">
    <property type="entry name" value="PEROXIDASE-RELATED"/>
    <property type="match status" value="1"/>
</dbReference>
<evidence type="ECO:0000259" key="2">
    <source>
        <dbReference type="Pfam" id="PF22778"/>
    </source>
</evidence>
<evidence type="ECO:0000313" key="3">
    <source>
        <dbReference type="EMBL" id="SNV51169.1"/>
    </source>
</evidence>
<name>A0AAJ5C0S4_9SPHI</name>
<reference evidence="3 4" key="1">
    <citation type="submission" date="2017-06" db="EMBL/GenBank/DDBJ databases">
        <authorList>
            <consortium name="Pathogen Informatics"/>
        </authorList>
    </citation>
    <scope>NUCLEOTIDE SEQUENCE [LARGE SCALE GENOMIC DNA]</scope>
    <source>
        <strain evidence="3 4">NCTC12149</strain>
    </source>
</reference>
<dbReference type="InterPro" id="IPR036938">
    <property type="entry name" value="PAP2/HPO_sf"/>
</dbReference>
<dbReference type="EMBL" id="LT906468">
    <property type="protein sequence ID" value="SNV51169.1"/>
    <property type="molecule type" value="Genomic_DNA"/>
</dbReference>
<dbReference type="Gene3D" id="1.10.606.20">
    <property type="match status" value="1"/>
</dbReference>
<dbReference type="CDD" id="cd03398">
    <property type="entry name" value="PAP2_haloperoxidase"/>
    <property type="match status" value="1"/>
</dbReference>
<dbReference type="Pfam" id="PF21167">
    <property type="entry name" value="DUF6851"/>
    <property type="match status" value="1"/>
</dbReference>
<dbReference type="RefSeq" id="WP_093096892.1">
    <property type="nucleotide sequence ID" value="NZ_FNGK01000001.1"/>
</dbReference>
<dbReference type="InterPro" id="IPR049283">
    <property type="entry name" value="DUF6851"/>
</dbReference>
<accession>A0AAJ5C0S4</accession>
<gene>
    <name evidence="3" type="ORF">SAMEA4412673_02296</name>
</gene>
<dbReference type="InterPro" id="IPR052559">
    <property type="entry name" value="V-haloperoxidase"/>
</dbReference>
<dbReference type="InterPro" id="IPR055161">
    <property type="entry name" value="NapH1-like_2nd"/>
</dbReference>
<dbReference type="KEGG" id="smiz:4412673_02296"/>
<evidence type="ECO:0008006" key="5">
    <source>
        <dbReference type="Google" id="ProtNLM"/>
    </source>
</evidence>
<sequence>MSEKPLVLKWNQLILEAIKLTKTSAPLAARALAMMHTAMYDAWSVYDTCAFSSSTAKYIKISKSQCAKDNIRKSFSYAAYRVLMELFWLRLPADEKNIFRDFMCQLDYDPDNKSLDITKPEGIGNLMAKLTIEQRYGDGSNPYGTLHMPRFSDYTGFKPINPPGQLINLSYWQPLQKIKEGSKTRFQRFHVPHWGLVRAFALPFNWQFRPDEPFTKEQPEFKQQAREILDINAALTDEQKVIASYWEDARGTYTTAGHWCEIAQFVAQKEFYRNSQCIKLFFVLSNALLDASIATWECKHHYNSVRPITAIRNVFNGLHVHAWGGACKGTATIKGDQWNPYLKTPSTPEYISSHSCLSRAAAVILKNFTGNDAFGGRTTIKMGASKIEPSVTPCMDMVLEWPTYSFAAEQAGQSCIYAGTHFPKATAEGHKLGLKVAMCIWEKAKVYFNEK</sequence>
<protein>
    <recommendedName>
        <fullName evidence="5">PAP2 superfamily protein</fullName>
    </recommendedName>
</protein>
<dbReference type="Pfam" id="PF22778">
    <property type="entry name" value="VCPO_2nd"/>
    <property type="match status" value="1"/>
</dbReference>
<organism evidence="3 4">
    <name type="scientific">Sphingobacterium mizutaii</name>
    <dbReference type="NCBI Taxonomy" id="1010"/>
    <lineage>
        <taxon>Bacteria</taxon>
        <taxon>Pseudomonadati</taxon>
        <taxon>Bacteroidota</taxon>
        <taxon>Sphingobacteriia</taxon>
        <taxon>Sphingobacteriales</taxon>
        <taxon>Sphingobacteriaceae</taxon>
        <taxon>Sphingobacterium</taxon>
    </lineage>
</organism>
<dbReference type="AlphaFoldDB" id="A0AAJ5C0S4"/>
<feature type="domain" description="DUF6851" evidence="1">
    <location>
        <begin position="34"/>
        <end position="174"/>
    </location>
</feature>
<feature type="domain" description="Vanadium-dependent haloperoxidase NapH1-like second helical-bundle" evidence="2">
    <location>
        <begin position="279"/>
        <end position="428"/>
    </location>
</feature>
<evidence type="ECO:0000259" key="1">
    <source>
        <dbReference type="Pfam" id="PF21167"/>
    </source>
</evidence>
<evidence type="ECO:0000313" key="4">
    <source>
        <dbReference type="Proteomes" id="UP000215355"/>
    </source>
</evidence>
<dbReference type="SUPFAM" id="SSF48317">
    <property type="entry name" value="Acid phosphatase/Vanadium-dependent haloperoxidase"/>
    <property type="match status" value="1"/>
</dbReference>
<proteinExistence type="predicted"/>
<dbReference type="Proteomes" id="UP000215355">
    <property type="component" value="Chromosome 1"/>
</dbReference>
<dbReference type="PANTHER" id="PTHR34599:SF2">
    <property type="entry name" value="TRAF-TYPE DOMAIN-CONTAINING PROTEIN"/>
    <property type="match status" value="1"/>
</dbReference>